<organism evidence="9 10">
    <name type="scientific">Jatrophihabitans lederbergiae</name>
    <dbReference type="NCBI Taxonomy" id="3075547"/>
    <lineage>
        <taxon>Bacteria</taxon>
        <taxon>Bacillati</taxon>
        <taxon>Actinomycetota</taxon>
        <taxon>Actinomycetes</taxon>
        <taxon>Jatrophihabitantales</taxon>
        <taxon>Jatrophihabitantaceae</taxon>
        <taxon>Jatrophihabitans</taxon>
    </lineage>
</organism>
<dbReference type="CDD" id="cd07503">
    <property type="entry name" value="HAD_HisB-N"/>
    <property type="match status" value="1"/>
</dbReference>
<dbReference type="PANTHER" id="PTHR42891">
    <property type="entry name" value="D-GLYCERO-BETA-D-MANNO-HEPTOSE-1,7-BISPHOSPHATE 7-PHOSPHATASE"/>
    <property type="match status" value="1"/>
</dbReference>
<dbReference type="Gene3D" id="3.90.550.10">
    <property type="entry name" value="Spore Coat Polysaccharide Biosynthesis Protein SpsA, Chain A"/>
    <property type="match status" value="1"/>
</dbReference>
<evidence type="ECO:0000313" key="9">
    <source>
        <dbReference type="EMBL" id="MDT0262536.1"/>
    </source>
</evidence>
<dbReference type="Proteomes" id="UP001183176">
    <property type="component" value="Unassembled WGS sequence"/>
</dbReference>
<keyword evidence="3" id="KW-0963">Cytoplasm</keyword>
<evidence type="ECO:0000313" key="10">
    <source>
        <dbReference type="Proteomes" id="UP001183176"/>
    </source>
</evidence>
<reference evidence="10" key="1">
    <citation type="submission" date="2023-07" db="EMBL/GenBank/DDBJ databases">
        <title>30 novel species of actinomycetes from the DSMZ collection.</title>
        <authorList>
            <person name="Nouioui I."/>
        </authorList>
    </citation>
    <scope>NUCLEOTIDE SEQUENCE [LARGE SCALE GENOMIC DNA]</scope>
    <source>
        <strain evidence="10">DSM 44399</strain>
    </source>
</reference>
<comment type="similarity">
    <text evidence="2">Belongs to the GmhB family.</text>
</comment>
<dbReference type="GO" id="GO:0016787">
    <property type="term" value="F:hydrolase activity"/>
    <property type="evidence" value="ECO:0007669"/>
    <property type="project" value="UniProtKB-KW"/>
</dbReference>
<proteinExistence type="inferred from homology"/>
<dbReference type="EMBL" id="JAVREH010000019">
    <property type="protein sequence ID" value="MDT0262536.1"/>
    <property type="molecule type" value="Genomic_DNA"/>
</dbReference>
<dbReference type="Pfam" id="PF00535">
    <property type="entry name" value="Glycos_transf_2"/>
    <property type="match status" value="1"/>
</dbReference>
<accession>A0ABU2JCQ1</accession>
<evidence type="ECO:0000256" key="7">
    <source>
        <dbReference type="ARBA" id="ARBA00031828"/>
    </source>
</evidence>
<dbReference type="InterPro" id="IPR029044">
    <property type="entry name" value="Nucleotide-diphossugar_trans"/>
</dbReference>
<gene>
    <name evidence="9" type="ORF">RM423_14160</name>
</gene>
<protein>
    <recommendedName>
        <fullName evidence="7">D,D-heptose 1,7-bisphosphate phosphatase</fullName>
    </recommendedName>
</protein>
<evidence type="ECO:0000256" key="5">
    <source>
        <dbReference type="ARBA" id="ARBA00022801"/>
    </source>
</evidence>
<dbReference type="InterPro" id="IPR023214">
    <property type="entry name" value="HAD_sf"/>
</dbReference>
<keyword evidence="6" id="KW-0119">Carbohydrate metabolism</keyword>
<comment type="subcellular location">
    <subcellularLocation>
        <location evidence="1">Cytoplasm</location>
    </subcellularLocation>
</comment>
<dbReference type="InterPro" id="IPR004446">
    <property type="entry name" value="Heptose_bisP_phosphatase"/>
</dbReference>
<keyword evidence="4" id="KW-0479">Metal-binding</keyword>
<dbReference type="Gene3D" id="3.40.50.1000">
    <property type="entry name" value="HAD superfamily/HAD-like"/>
    <property type="match status" value="1"/>
</dbReference>
<dbReference type="SUPFAM" id="SSF56784">
    <property type="entry name" value="HAD-like"/>
    <property type="match status" value="1"/>
</dbReference>
<dbReference type="InterPro" id="IPR006543">
    <property type="entry name" value="Histidinol-phos"/>
</dbReference>
<evidence type="ECO:0000256" key="6">
    <source>
        <dbReference type="ARBA" id="ARBA00023277"/>
    </source>
</evidence>
<keyword evidence="5 9" id="KW-0378">Hydrolase</keyword>
<evidence type="ECO:0000256" key="1">
    <source>
        <dbReference type="ARBA" id="ARBA00004496"/>
    </source>
</evidence>
<comment type="caution">
    <text evidence="9">The sequence shown here is derived from an EMBL/GenBank/DDBJ whole genome shotgun (WGS) entry which is preliminary data.</text>
</comment>
<dbReference type="RefSeq" id="WP_311423685.1">
    <property type="nucleotide sequence ID" value="NZ_JAVREH010000019.1"/>
</dbReference>
<keyword evidence="10" id="KW-1185">Reference proteome</keyword>
<evidence type="ECO:0000256" key="4">
    <source>
        <dbReference type="ARBA" id="ARBA00022723"/>
    </source>
</evidence>
<evidence type="ECO:0000256" key="3">
    <source>
        <dbReference type="ARBA" id="ARBA00022490"/>
    </source>
</evidence>
<dbReference type="NCBIfam" id="TIGR01656">
    <property type="entry name" value="Histidinol-ppas"/>
    <property type="match status" value="1"/>
</dbReference>
<dbReference type="InterPro" id="IPR036412">
    <property type="entry name" value="HAD-like_sf"/>
</dbReference>
<feature type="domain" description="Glycosyltransferase 2-like" evidence="8">
    <location>
        <begin position="8"/>
        <end position="135"/>
    </location>
</feature>
<evidence type="ECO:0000259" key="8">
    <source>
        <dbReference type="Pfam" id="PF00535"/>
    </source>
</evidence>
<dbReference type="InterPro" id="IPR006549">
    <property type="entry name" value="HAD-SF_hydro_IIIA"/>
</dbReference>
<dbReference type="SUPFAM" id="SSF53448">
    <property type="entry name" value="Nucleotide-diphospho-sugar transferases"/>
    <property type="match status" value="1"/>
</dbReference>
<dbReference type="InterPro" id="IPR001173">
    <property type="entry name" value="Glyco_trans_2-like"/>
</dbReference>
<dbReference type="NCBIfam" id="TIGR01662">
    <property type="entry name" value="HAD-SF-IIIA"/>
    <property type="match status" value="1"/>
</dbReference>
<evidence type="ECO:0000256" key="2">
    <source>
        <dbReference type="ARBA" id="ARBA00005628"/>
    </source>
</evidence>
<dbReference type="PANTHER" id="PTHR42891:SF1">
    <property type="entry name" value="D-GLYCERO-BETA-D-MANNO-HEPTOSE-1,7-BISPHOSPHATE 7-PHOSPHATASE"/>
    <property type="match status" value="1"/>
</dbReference>
<dbReference type="Pfam" id="PF13242">
    <property type="entry name" value="Hydrolase_like"/>
    <property type="match status" value="1"/>
</dbReference>
<name>A0ABU2JCQ1_9ACTN</name>
<sequence>MSPGARYSIVVPTVGRPSLAVLLNSLVESAQTASVELPTIYLVDDRRDAAAGLNLADIADVPVKLLRTGGRGPAAARNAGWRECDTEWVVFLDDDVVVSRTWMSDVADDLSDAPDVMGGVQGRIDVPLPADRRPNDWERGTAGLSSARWITADMAYRLSVLRRLGGFDEQFPRAFREDADLALRVLDLGYLLSQGERRTTHPVRPAGWWASAAQQRGNADDVLMRRLHGRGWRRRADASLGRRPQHLFATSALLVTVLASLERRRRLAAITGVAWAASSAEFAWLRIKPGPRDLAEVARMASTSLVIPPLASSHWVAGIHRHRRVRRGPRRPAAVLLDRDGTIVIDVPYNGDPERVSPMPGARLALDRLRNAGIPIAVVSNQSGIARGLITAEQVDAVNARIEELLGPFDGWFVCPHSKDAGCWCRKPAPGLVNQAAARLGVDVRNCVVIGDIGSDTGAAAAAGARGILVPTATTLPAEVAAATVPAEVAAATVYAGTLNEAVDLLLAVTRT</sequence>